<dbReference type="Proteomes" id="UP000299084">
    <property type="component" value="Unassembled WGS sequence"/>
</dbReference>
<evidence type="ECO:0000256" key="1">
    <source>
        <dbReference type="SAM" id="MobiDB-lite"/>
    </source>
</evidence>
<sequence>MHQPPESTAAAAAAAADISARKMAHPAMFPRRGSGSGSASALSAAGSAAGTASCARRNSDEKEKWLPDNQRDPRSDLRQHQLEQQHRRGHREL</sequence>
<evidence type="ECO:0000313" key="2">
    <source>
        <dbReference type="EMBL" id="KAB1267592.1"/>
    </source>
</evidence>
<reference evidence="2 3" key="1">
    <citation type="journal article" date="2019" name="Mol. Ecol. Resour.">
        <title>Improving Illumina assemblies with Hi-C and long reads: an example with the North African dromedary.</title>
        <authorList>
            <person name="Elbers J.P."/>
            <person name="Rogers M.F."/>
            <person name="Perelman P.L."/>
            <person name="Proskuryakova A.A."/>
            <person name="Serdyukova N.A."/>
            <person name="Johnson W.E."/>
            <person name="Horin P."/>
            <person name="Corander J."/>
            <person name="Murphy D."/>
            <person name="Burger P.A."/>
        </authorList>
    </citation>
    <scope>NUCLEOTIDE SEQUENCE [LARGE SCALE GENOMIC DNA]</scope>
    <source>
        <strain evidence="2">Drom800</strain>
        <tissue evidence="2">Blood</tissue>
    </source>
</reference>
<feature type="compositionally biased region" description="Basic and acidic residues" evidence="1">
    <location>
        <begin position="57"/>
        <end position="93"/>
    </location>
</feature>
<proteinExistence type="predicted"/>
<feature type="compositionally biased region" description="Low complexity" evidence="1">
    <location>
        <begin position="37"/>
        <end position="53"/>
    </location>
</feature>
<feature type="region of interest" description="Disordered" evidence="1">
    <location>
        <begin position="23"/>
        <end position="93"/>
    </location>
</feature>
<comment type="caution">
    <text evidence="2">The sequence shown here is derived from an EMBL/GenBank/DDBJ whole genome shotgun (WGS) entry which is preliminary data.</text>
</comment>
<gene>
    <name evidence="2" type="ORF">Cadr_000012687</name>
</gene>
<protein>
    <submittedName>
        <fullName evidence="2">TSC22 domain family protein 1</fullName>
    </submittedName>
</protein>
<dbReference type="AlphaFoldDB" id="A0A5N4D920"/>
<keyword evidence="3" id="KW-1185">Reference proteome</keyword>
<evidence type="ECO:0000313" key="3">
    <source>
        <dbReference type="Proteomes" id="UP000299084"/>
    </source>
</evidence>
<organism evidence="2 3">
    <name type="scientific">Camelus dromedarius</name>
    <name type="common">Dromedary</name>
    <name type="synonym">Arabian camel</name>
    <dbReference type="NCBI Taxonomy" id="9838"/>
    <lineage>
        <taxon>Eukaryota</taxon>
        <taxon>Metazoa</taxon>
        <taxon>Chordata</taxon>
        <taxon>Craniata</taxon>
        <taxon>Vertebrata</taxon>
        <taxon>Euteleostomi</taxon>
        <taxon>Mammalia</taxon>
        <taxon>Eutheria</taxon>
        <taxon>Laurasiatheria</taxon>
        <taxon>Artiodactyla</taxon>
        <taxon>Tylopoda</taxon>
        <taxon>Camelidae</taxon>
        <taxon>Camelus</taxon>
    </lineage>
</organism>
<accession>A0A5N4D920</accession>
<dbReference type="EMBL" id="JWIN03000014">
    <property type="protein sequence ID" value="KAB1267592.1"/>
    <property type="molecule type" value="Genomic_DNA"/>
</dbReference>
<name>A0A5N4D920_CAMDR</name>